<dbReference type="EMBL" id="ASPP01005355">
    <property type="protein sequence ID" value="ETO30699.1"/>
    <property type="molecule type" value="Genomic_DNA"/>
</dbReference>
<comment type="caution">
    <text evidence="1">The sequence shown here is derived from an EMBL/GenBank/DDBJ whole genome shotgun (WGS) entry which is preliminary data.</text>
</comment>
<protein>
    <submittedName>
        <fullName evidence="1">Uncharacterized protein</fullName>
    </submittedName>
</protein>
<evidence type="ECO:0000313" key="1">
    <source>
        <dbReference type="EMBL" id="ETO30699.1"/>
    </source>
</evidence>
<reference evidence="1 2" key="1">
    <citation type="journal article" date="2013" name="Curr. Biol.">
        <title>The Genome of the Foraminiferan Reticulomyxa filosa.</title>
        <authorList>
            <person name="Glockner G."/>
            <person name="Hulsmann N."/>
            <person name="Schleicher M."/>
            <person name="Noegel A.A."/>
            <person name="Eichinger L."/>
            <person name="Gallinger C."/>
            <person name="Pawlowski J."/>
            <person name="Sierra R."/>
            <person name="Euteneuer U."/>
            <person name="Pillet L."/>
            <person name="Moustafa A."/>
            <person name="Platzer M."/>
            <person name="Groth M."/>
            <person name="Szafranski K."/>
            <person name="Schliwa M."/>
        </authorList>
    </citation>
    <scope>NUCLEOTIDE SEQUENCE [LARGE SCALE GENOMIC DNA]</scope>
</reference>
<name>X6NXZ5_RETFI</name>
<accession>X6NXZ5</accession>
<dbReference type="Proteomes" id="UP000023152">
    <property type="component" value="Unassembled WGS sequence"/>
</dbReference>
<gene>
    <name evidence="1" type="ORF">RFI_06421</name>
</gene>
<keyword evidence="2" id="KW-1185">Reference proteome</keyword>
<sequence>MKERGVTMNPLIAEKLMNACFGGDSFDQNKLNDLLRELDKIKSDFNTSIGNITIGDLSNPLEAKMMMKRVLLAASVTI</sequence>
<proteinExistence type="predicted"/>
<organism evidence="1 2">
    <name type="scientific">Reticulomyxa filosa</name>
    <dbReference type="NCBI Taxonomy" id="46433"/>
    <lineage>
        <taxon>Eukaryota</taxon>
        <taxon>Sar</taxon>
        <taxon>Rhizaria</taxon>
        <taxon>Retaria</taxon>
        <taxon>Foraminifera</taxon>
        <taxon>Monothalamids</taxon>
        <taxon>Reticulomyxidae</taxon>
        <taxon>Reticulomyxa</taxon>
    </lineage>
</organism>
<evidence type="ECO:0000313" key="2">
    <source>
        <dbReference type="Proteomes" id="UP000023152"/>
    </source>
</evidence>
<dbReference type="AlphaFoldDB" id="X6NXZ5"/>